<feature type="transmembrane region" description="Helical" evidence="1">
    <location>
        <begin position="68"/>
        <end position="87"/>
    </location>
</feature>
<proteinExistence type="predicted"/>
<name>A0A9D1LAS8_9CLOT</name>
<evidence type="ECO:0000313" key="3">
    <source>
        <dbReference type="Proteomes" id="UP000824089"/>
    </source>
</evidence>
<organism evidence="2 3">
    <name type="scientific">Candidatus Egerieisoma faecipullorum</name>
    <dbReference type="NCBI Taxonomy" id="2840963"/>
    <lineage>
        <taxon>Bacteria</taxon>
        <taxon>Bacillati</taxon>
        <taxon>Bacillota</taxon>
        <taxon>Clostridia</taxon>
        <taxon>Eubacteriales</taxon>
        <taxon>Clostridiaceae</taxon>
        <taxon>Clostridiaceae incertae sedis</taxon>
        <taxon>Candidatus Egerieisoma</taxon>
    </lineage>
</organism>
<keyword evidence="1" id="KW-0472">Membrane</keyword>
<feature type="transmembrane region" description="Helical" evidence="1">
    <location>
        <begin position="40"/>
        <end position="62"/>
    </location>
</feature>
<protein>
    <submittedName>
        <fullName evidence="2">YrzE family protein</fullName>
    </submittedName>
</protein>
<keyword evidence="1" id="KW-1133">Transmembrane helix</keyword>
<evidence type="ECO:0000256" key="1">
    <source>
        <dbReference type="SAM" id="Phobius"/>
    </source>
</evidence>
<reference evidence="2" key="2">
    <citation type="journal article" date="2021" name="PeerJ">
        <title>Extensive microbial diversity within the chicken gut microbiome revealed by metagenomics and culture.</title>
        <authorList>
            <person name="Gilroy R."/>
            <person name="Ravi A."/>
            <person name="Getino M."/>
            <person name="Pursley I."/>
            <person name="Horton D.L."/>
            <person name="Alikhan N.F."/>
            <person name="Baker D."/>
            <person name="Gharbi K."/>
            <person name="Hall N."/>
            <person name="Watson M."/>
            <person name="Adriaenssens E.M."/>
            <person name="Foster-Nyarko E."/>
            <person name="Jarju S."/>
            <person name="Secka A."/>
            <person name="Antonio M."/>
            <person name="Oren A."/>
            <person name="Chaudhuri R.R."/>
            <person name="La Ragione R."/>
            <person name="Hildebrand F."/>
            <person name="Pallen M.J."/>
        </authorList>
    </citation>
    <scope>NUCLEOTIDE SEQUENCE</scope>
    <source>
        <strain evidence="2">CHK195-4489</strain>
    </source>
</reference>
<reference evidence="2" key="1">
    <citation type="submission" date="2020-10" db="EMBL/GenBank/DDBJ databases">
        <authorList>
            <person name="Gilroy R."/>
        </authorList>
    </citation>
    <scope>NUCLEOTIDE SEQUENCE</scope>
    <source>
        <strain evidence="2">CHK195-4489</strain>
    </source>
</reference>
<keyword evidence="1" id="KW-0812">Transmembrane</keyword>
<sequence>MIQIKDTERYNINPMELIGDAFETAYTRYAEEQPVAPPDLAMPIFTGISMALLCVLFILTGLEYPDEKITWFILAIVCVAFGVYSAVKYMKKRKQYRSAAGKPSTIKSKREKFYSLFLKDGKELPESVLAGEMLKTVSPIIGKQNDQVNNTAVREISEELARVNNPPLTVCKLVTPCGEKFNQPKKRLYFKEENGKFVFFDSDWMKPKGEIVCDEDDIVSFGEYSKYSGINPSGGKIRPDAVLVEIQDAENHIYFEFQNDSLPQLRKAFSGKKEKK</sequence>
<dbReference type="AlphaFoldDB" id="A0A9D1LAS8"/>
<evidence type="ECO:0000313" key="2">
    <source>
        <dbReference type="EMBL" id="HIU29572.1"/>
    </source>
</evidence>
<dbReference type="Proteomes" id="UP000824089">
    <property type="component" value="Unassembled WGS sequence"/>
</dbReference>
<dbReference type="EMBL" id="DVMM01000093">
    <property type="protein sequence ID" value="HIU29572.1"/>
    <property type="molecule type" value="Genomic_DNA"/>
</dbReference>
<gene>
    <name evidence="2" type="ORF">IAD50_04650</name>
</gene>
<comment type="caution">
    <text evidence="2">The sequence shown here is derived from an EMBL/GenBank/DDBJ whole genome shotgun (WGS) entry which is preliminary data.</text>
</comment>
<accession>A0A9D1LAS8</accession>